<feature type="compositionally biased region" description="Basic residues" evidence="1">
    <location>
        <begin position="16"/>
        <end position="31"/>
    </location>
</feature>
<gene>
    <name evidence="2" type="ORF">AVDCRST_MAG11-1689</name>
</gene>
<dbReference type="EMBL" id="CADCTU010000383">
    <property type="protein sequence ID" value="CAA9314207.1"/>
    <property type="molecule type" value="Genomic_DNA"/>
</dbReference>
<protein>
    <submittedName>
        <fullName evidence="2">Uncharacterized protein</fullName>
    </submittedName>
</protein>
<feature type="region of interest" description="Disordered" evidence="1">
    <location>
        <begin position="1"/>
        <end position="169"/>
    </location>
</feature>
<accession>A0A6J4KU00</accession>
<name>A0A6J4KU00_9BACT</name>
<proteinExistence type="predicted"/>
<sequence>GVRRTPRGTHDGGPRGRARARRGAGAHRGVGHPRGGAARGRAARPERDAPLRLRERPRARRDRALPGLVRGPGAHGARRVQRRPARARRRAGGRGRVPRHRRVPRGHHRELGVGVPADGGVRPPHRVPLPARLVGVQGDRGAGGGGPASGGGARRPRGALARAARRRRARSLQALAEPRAGAAVRRVVRAARGGGRGGVQRGAAAARRRAGVGARLPRDEPVLVRVVPELAERVPLGGGARAALDLAARAGVAAVEAGGGGVRRDGGV</sequence>
<dbReference type="AlphaFoldDB" id="A0A6J4KU00"/>
<organism evidence="2">
    <name type="scientific">uncultured Gemmatimonadaceae bacterium</name>
    <dbReference type="NCBI Taxonomy" id="246130"/>
    <lineage>
        <taxon>Bacteria</taxon>
        <taxon>Pseudomonadati</taxon>
        <taxon>Gemmatimonadota</taxon>
        <taxon>Gemmatimonadia</taxon>
        <taxon>Gemmatimonadales</taxon>
        <taxon>Gemmatimonadaceae</taxon>
        <taxon>environmental samples</taxon>
    </lineage>
</organism>
<feature type="compositionally biased region" description="Gly residues" evidence="1">
    <location>
        <begin position="138"/>
        <end position="153"/>
    </location>
</feature>
<reference evidence="2" key="1">
    <citation type="submission" date="2020-02" db="EMBL/GenBank/DDBJ databases">
        <authorList>
            <person name="Meier V. D."/>
        </authorList>
    </citation>
    <scope>NUCLEOTIDE SEQUENCE</scope>
    <source>
        <strain evidence="2">AVDCRST_MAG11</strain>
    </source>
</reference>
<feature type="non-terminal residue" evidence="2">
    <location>
        <position position="1"/>
    </location>
</feature>
<evidence type="ECO:0000256" key="1">
    <source>
        <dbReference type="SAM" id="MobiDB-lite"/>
    </source>
</evidence>
<feature type="compositionally biased region" description="Basic residues" evidence="1">
    <location>
        <begin position="76"/>
        <end position="108"/>
    </location>
</feature>
<feature type="compositionally biased region" description="Basic and acidic residues" evidence="1">
    <location>
        <begin position="43"/>
        <end position="56"/>
    </location>
</feature>
<feature type="non-terminal residue" evidence="2">
    <location>
        <position position="268"/>
    </location>
</feature>
<evidence type="ECO:0000313" key="2">
    <source>
        <dbReference type="EMBL" id="CAA9314207.1"/>
    </source>
</evidence>